<dbReference type="Pfam" id="PF03916">
    <property type="entry name" value="NrfD"/>
    <property type="match status" value="1"/>
</dbReference>
<dbReference type="PANTHER" id="PTHR34856">
    <property type="entry name" value="PROTEIN NRFD"/>
    <property type="match status" value="1"/>
</dbReference>
<evidence type="ECO:0008006" key="10">
    <source>
        <dbReference type="Google" id="ProtNLM"/>
    </source>
</evidence>
<evidence type="ECO:0000313" key="8">
    <source>
        <dbReference type="EMBL" id="AGS34479.1"/>
    </source>
</evidence>
<gene>
    <name evidence="8" type="ORF">B841_05020</name>
</gene>
<keyword evidence="9" id="KW-1185">Reference proteome</keyword>
<keyword evidence="4 7" id="KW-0812">Transmembrane</keyword>
<name>S5STL5_9CORY</name>
<keyword evidence="6 7" id="KW-0472">Membrane</keyword>
<feature type="transmembrane region" description="Helical" evidence="7">
    <location>
        <begin position="61"/>
        <end position="79"/>
    </location>
</feature>
<comment type="subcellular location">
    <subcellularLocation>
        <location evidence="1">Cell membrane</location>
        <topology evidence="1">Multi-pass membrane protein</topology>
    </subcellularLocation>
</comment>
<accession>S5STL5</accession>
<dbReference type="PATRIC" id="fig|1224163.3.peg.1005"/>
<dbReference type="HOGENOM" id="CLU_045348_0_0_11"/>
<dbReference type="KEGG" id="cmd:B841_05020"/>
<evidence type="ECO:0000256" key="2">
    <source>
        <dbReference type="ARBA" id="ARBA00008929"/>
    </source>
</evidence>
<dbReference type="Gene3D" id="1.20.1630.10">
    <property type="entry name" value="Formate dehydrogenase/DMSO reductase domain"/>
    <property type="match status" value="1"/>
</dbReference>
<dbReference type="eggNOG" id="COG3301">
    <property type="taxonomic scope" value="Bacteria"/>
</dbReference>
<evidence type="ECO:0000256" key="4">
    <source>
        <dbReference type="ARBA" id="ARBA00022692"/>
    </source>
</evidence>
<feature type="transmembrane region" description="Helical" evidence="7">
    <location>
        <begin position="99"/>
        <end position="119"/>
    </location>
</feature>
<evidence type="ECO:0000256" key="6">
    <source>
        <dbReference type="ARBA" id="ARBA00023136"/>
    </source>
</evidence>
<evidence type="ECO:0000256" key="3">
    <source>
        <dbReference type="ARBA" id="ARBA00022475"/>
    </source>
</evidence>
<feature type="transmembrane region" description="Helical" evidence="7">
    <location>
        <begin position="178"/>
        <end position="197"/>
    </location>
</feature>
<proteinExistence type="inferred from homology"/>
<dbReference type="InterPro" id="IPR052049">
    <property type="entry name" value="Electron_transfer_protein"/>
</dbReference>
<dbReference type="EMBL" id="CP003924">
    <property type="protein sequence ID" value="AGS34479.1"/>
    <property type="molecule type" value="Genomic_DNA"/>
</dbReference>
<dbReference type="OrthoDB" id="112837at2"/>
<comment type="similarity">
    <text evidence="2">Belongs to the NrfD family.</text>
</comment>
<evidence type="ECO:0000256" key="1">
    <source>
        <dbReference type="ARBA" id="ARBA00004651"/>
    </source>
</evidence>
<evidence type="ECO:0000313" key="9">
    <source>
        <dbReference type="Proteomes" id="UP000015388"/>
    </source>
</evidence>
<keyword evidence="3" id="KW-1003">Cell membrane</keyword>
<keyword evidence="5 7" id="KW-1133">Transmembrane helix</keyword>
<sequence>MQMVPDVEFDTYYNRPVVKAPPWEWPIAAYLFLGGAAGGSAILGLGAQLTGRPTLRRNSRLAALGTAGAGSLALIVDLGRPERLFNMFRVFKPSSPMNMGSWLLAAFGTTSGVAAAAELDELTGRKIPLPDMLRNTLKLAASPAGAVTGVLGAPLAVYTAILFSDTAVPAWNSAKDHLPFLFVSSAAAASGGLAMITTPVEETGPARGFAVLGAVGDVAATKIQDARMDEVSNEPYRSGKPGRLLKWAERLVVAGGVGAAVGGRSRVIAGLSGAALLAGSALTRFGVLEAGLASVRDPKYVVDPQKRRLEERRRAGTVDDSITTVG</sequence>
<dbReference type="GO" id="GO:0005886">
    <property type="term" value="C:plasma membrane"/>
    <property type="evidence" value="ECO:0007669"/>
    <property type="project" value="UniProtKB-SubCell"/>
</dbReference>
<dbReference type="Proteomes" id="UP000015388">
    <property type="component" value="Chromosome"/>
</dbReference>
<organism evidence="8 9">
    <name type="scientific">Corynebacterium maris DSM 45190</name>
    <dbReference type="NCBI Taxonomy" id="1224163"/>
    <lineage>
        <taxon>Bacteria</taxon>
        <taxon>Bacillati</taxon>
        <taxon>Actinomycetota</taxon>
        <taxon>Actinomycetes</taxon>
        <taxon>Mycobacteriales</taxon>
        <taxon>Corynebacteriaceae</taxon>
        <taxon>Corynebacterium</taxon>
    </lineage>
</organism>
<dbReference type="InterPro" id="IPR005614">
    <property type="entry name" value="NrfD-like"/>
</dbReference>
<feature type="transmembrane region" description="Helical" evidence="7">
    <location>
        <begin position="139"/>
        <end position="163"/>
    </location>
</feature>
<evidence type="ECO:0000256" key="7">
    <source>
        <dbReference type="SAM" id="Phobius"/>
    </source>
</evidence>
<dbReference type="PANTHER" id="PTHR34856:SF2">
    <property type="entry name" value="PROTEIN NRFD"/>
    <property type="match status" value="1"/>
</dbReference>
<dbReference type="STRING" id="1224163.B841_05020"/>
<feature type="transmembrane region" description="Helical" evidence="7">
    <location>
        <begin position="27"/>
        <end position="49"/>
    </location>
</feature>
<protein>
    <recommendedName>
        <fullName evidence="10">Polysulfide reductase NrfD</fullName>
    </recommendedName>
</protein>
<reference evidence="8 9" key="1">
    <citation type="submission" date="2012-11" db="EMBL/GenBank/DDBJ databases">
        <title>The complete genome sequence of Corynebacterium maris Coryn-1 (=DSM 45190).</title>
        <authorList>
            <person name="Schaffert L."/>
            <person name="Albersmeier A."/>
            <person name="Kalinowski J."/>
            <person name="Ruckert C."/>
        </authorList>
    </citation>
    <scope>NUCLEOTIDE SEQUENCE [LARGE SCALE GENOMIC DNA]</scope>
    <source>
        <strain evidence="9">Coryn-1</strain>
    </source>
</reference>
<evidence type="ECO:0000256" key="5">
    <source>
        <dbReference type="ARBA" id="ARBA00022989"/>
    </source>
</evidence>
<dbReference type="AlphaFoldDB" id="S5STL5"/>